<proteinExistence type="predicted"/>
<keyword evidence="3" id="KW-1185">Reference proteome</keyword>
<accession>A0A7V7GXN2</accession>
<sequence>MTRIITNPPLNTLLKPLAVAVAVLASFPANAARFDIGEIQGQFDSQISVGTSIGTSEIDDDLVWVNNGGNANAANSDDGRLNFEKGEAFSTIFKGTHDLSLQYEDTGVFVRGKYWYDFETKDGSRELYDINDSGRRQAAKSSGGQILDAFIYHNYNIGNLPGSVRVGKQVVSWGESTFIQNSINSINPIDVAAFRRPGAEIKEGLIPVNMLFVSQSLTDNLGMEAFYQLEWDPTVLDNCGTFFSFTDSVAKGCGQVGIGGSQTDANSAANPFVYVPRTDNREARDSGQFGVAFRLYVDSLNQTEFGLFAMNFHSRNPIFSTTAGTGAPNFAGFGFNNDTNVFDLPVDAGYYVEYPEDIRLYGVSFQTNLGGMSVSGEVSYRPNQPLQISTNDLVGAALGAAGNPVSPVNAQGVGGTIFGIPAAPGTDLSGYKRMPVTQAQLTVINFVDNVWGADRLTMVGEVGYNHIGGLKSSPTDLRFGRDSLYGSGELPIPGLCETALNAAQPEYCNDEGFYTQHSWGLRTVASLEYRGFAGVQLTPNVAFAWDVEGYGPNFNEGSKAASLGVNALYNNKYNASINYTNFFDGDYNAMVDRDFVALSVGVNF</sequence>
<keyword evidence="1" id="KW-0732">Signal</keyword>
<dbReference type="InterPro" id="IPR010727">
    <property type="entry name" value="DUF1302"/>
</dbReference>
<name>A0A7V7GXN2_9GAMM</name>
<reference evidence="2 3" key="1">
    <citation type="submission" date="2018-07" db="EMBL/GenBank/DDBJ databases">
        <title>Pseudomonas laoshanensis sp. nov., isolated from soil.</title>
        <authorList>
            <person name="Sun J."/>
            <person name="Yu L."/>
            <person name="Wang M."/>
            <person name="Zhang C."/>
        </authorList>
    </citation>
    <scope>NUCLEOTIDE SEQUENCE [LARGE SCALE GENOMIC DNA]</scope>
    <source>
        <strain evidence="2 3">Y22</strain>
    </source>
</reference>
<gene>
    <name evidence="2" type="ORF">DT594_06215</name>
</gene>
<feature type="chain" id="PRO_5030919355" evidence="1">
    <location>
        <begin position="32"/>
        <end position="604"/>
    </location>
</feature>
<dbReference type="Pfam" id="PF06980">
    <property type="entry name" value="DUF1302"/>
    <property type="match status" value="1"/>
</dbReference>
<dbReference type="AlphaFoldDB" id="A0A7V7GXN2"/>
<feature type="signal peptide" evidence="1">
    <location>
        <begin position="1"/>
        <end position="31"/>
    </location>
</feature>
<evidence type="ECO:0000256" key="1">
    <source>
        <dbReference type="SAM" id="SignalP"/>
    </source>
</evidence>
<evidence type="ECO:0000313" key="2">
    <source>
        <dbReference type="EMBL" id="KAA0696904.1"/>
    </source>
</evidence>
<protein>
    <submittedName>
        <fullName evidence="2">DUF1302 domain-containing protein</fullName>
    </submittedName>
</protein>
<evidence type="ECO:0000313" key="3">
    <source>
        <dbReference type="Proteomes" id="UP000463138"/>
    </source>
</evidence>
<organism evidence="2 3">
    <name type="scientific">Halopseudomonas laoshanensis</name>
    <dbReference type="NCBI Taxonomy" id="2268758"/>
    <lineage>
        <taxon>Bacteria</taxon>
        <taxon>Pseudomonadati</taxon>
        <taxon>Pseudomonadota</taxon>
        <taxon>Gammaproteobacteria</taxon>
        <taxon>Pseudomonadales</taxon>
        <taxon>Pseudomonadaceae</taxon>
        <taxon>Halopseudomonas</taxon>
    </lineage>
</organism>
<dbReference type="OrthoDB" id="7000272at2"/>
<dbReference type="RefSeq" id="WP_149331832.1">
    <property type="nucleotide sequence ID" value="NZ_QOVF01000001.1"/>
</dbReference>
<dbReference type="Proteomes" id="UP000463138">
    <property type="component" value="Unassembled WGS sequence"/>
</dbReference>
<dbReference type="EMBL" id="QOVF01000001">
    <property type="protein sequence ID" value="KAA0696904.1"/>
    <property type="molecule type" value="Genomic_DNA"/>
</dbReference>
<comment type="caution">
    <text evidence="2">The sequence shown here is derived from an EMBL/GenBank/DDBJ whole genome shotgun (WGS) entry which is preliminary data.</text>
</comment>